<keyword evidence="2" id="KW-1003">Cell membrane</keyword>
<sequence>MIDPAILAIFIPTFFFVSVTPGMCMTLSLTLGMTVGVRRALWMMAGELVGVGLVSASAVIGVAALMMKAPEAFTAFKYVGGGYLVFLGVRLGLSRGRMAVHLAPQDAPRVYTARALVLQGFVTAVANPKAWAFMVSLLPPFIDPARALAPQLSILLGIILATEFVCLLLYASGGRSLRRFLDKSGNVRMINRIAGALMVLVGIWLIWI</sequence>
<evidence type="ECO:0000256" key="3">
    <source>
        <dbReference type="ARBA" id="ARBA00022692"/>
    </source>
</evidence>
<feature type="transmembrane region" description="Helical" evidence="6">
    <location>
        <begin position="72"/>
        <end position="93"/>
    </location>
</feature>
<dbReference type="OrthoDB" id="9804822at2"/>
<dbReference type="GO" id="GO:0042970">
    <property type="term" value="F:homoserine transmembrane transporter activity"/>
    <property type="evidence" value="ECO:0007669"/>
    <property type="project" value="TreeGrafter"/>
</dbReference>
<proteinExistence type="predicted"/>
<dbReference type="Proteomes" id="UP000295304">
    <property type="component" value="Unassembled WGS sequence"/>
</dbReference>
<evidence type="ECO:0000256" key="6">
    <source>
        <dbReference type="SAM" id="Phobius"/>
    </source>
</evidence>
<evidence type="ECO:0000256" key="5">
    <source>
        <dbReference type="ARBA" id="ARBA00023136"/>
    </source>
</evidence>
<feature type="transmembrane region" description="Helical" evidence="6">
    <location>
        <begin position="41"/>
        <end position="66"/>
    </location>
</feature>
<reference evidence="7 8" key="1">
    <citation type="submission" date="2019-03" db="EMBL/GenBank/DDBJ databases">
        <title>Genomic Encyclopedia of Type Strains, Phase IV (KMG-IV): sequencing the most valuable type-strain genomes for metagenomic binning, comparative biology and taxonomic classification.</title>
        <authorList>
            <person name="Goeker M."/>
        </authorList>
    </citation>
    <scope>NUCLEOTIDE SEQUENCE [LARGE SCALE GENOMIC DNA]</scope>
    <source>
        <strain evidence="7 8">DSM 101688</strain>
    </source>
</reference>
<dbReference type="PANTHER" id="PTHR30086">
    <property type="entry name" value="ARGININE EXPORTER PROTEIN ARGO"/>
    <property type="match status" value="1"/>
</dbReference>
<keyword evidence="3 6" id="KW-0812">Transmembrane</keyword>
<protein>
    <submittedName>
        <fullName evidence="7">Threonine/homoserine/homoserine lactone efflux protein</fullName>
    </submittedName>
</protein>
<dbReference type="AlphaFoldDB" id="A0A4R3J5E1"/>
<organism evidence="7 8">
    <name type="scientific">Varunaivibrio sulfuroxidans</name>
    <dbReference type="NCBI Taxonomy" id="1773489"/>
    <lineage>
        <taxon>Bacteria</taxon>
        <taxon>Pseudomonadati</taxon>
        <taxon>Pseudomonadota</taxon>
        <taxon>Alphaproteobacteria</taxon>
        <taxon>Rhodospirillales</taxon>
        <taxon>Magnetovibrionaceae</taxon>
        <taxon>Varunaivibrio</taxon>
    </lineage>
</organism>
<evidence type="ECO:0000313" key="7">
    <source>
        <dbReference type="EMBL" id="TCS60527.1"/>
    </source>
</evidence>
<evidence type="ECO:0000256" key="1">
    <source>
        <dbReference type="ARBA" id="ARBA00004651"/>
    </source>
</evidence>
<dbReference type="PIRSF" id="PIRSF006324">
    <property type="entry name" value="LeuE"/>
    <property type="match status" value="1"/>
</dbReference>
<dbReference type="InterPro" id="IPR001123">
    <property type="entry name" value="LeuE-type"/>
</dbReference>
<name>A0A4R3J5E1_9PROT</name>
<keyword evidence="4 6" id="KW-1133">Transmembrane helix</keyword>
<gene>
    <name evidence="7" type="ORF">EDD55_1101</name>
</gene>
<dbReference type="RefSeq" id="WP_132939842.1">
    <property type="nucleotide sequence ID" value="NZ_CP119676.1"/>
</dbReference>
<evidence type="ECO:0000256" key="2">
    <source>
        <dbReference type="ARBA" id="ARBA00022475"/>
    </source>
</evidence>
<keyword evidence="5 6" id="KW-0472">Membrane</keyword>
<comment type="caution">
    <text evidence="7">The sequence shown here is derived from an EMBL/GenBank/DDBJ whole genome shotgun (WGS) entry which is preliminary data.</text>
</comment>
<accession>A0A4R3J5E1</accession>
<feature type="transmembrane region" description="Helical" evidence="6">
    <location>
        <begin position="6"/>
        <end position="29"/>
    </location>
</feature>
<feature type="transmembrane region" description="Helical" evidence="6">
    <location>
        <begin position="190"/>
        <end position="207"/>
    </location>
</feature>
<evidence type="ECO:0000313" key="8">
    <source>
        <dbReference type="Proteomes" id="UP000295304"/>
    </source>
</evidence>
<feature type="transmembrane region" description="Helical" evidence="6">
    <location>
        <begin position="152"/>
        <end position="170"/>
    </location>
</feature>
<comment type="subcellular location">
    <subcellularLocation>
        <location evidence="1">Cell membrane</location>
        <topology evidence="1">Multi-pass membrane protein</topology>
    </subcellularLocation>
</comment>
<dbReference type="GO" id="GO:0005886">
    <property type="term" value="C:plasma membrane"/>
    <property type="evidence" value="ECO:0007669"/>
    <property type="project" value="UniProtKB-SubCell"/>
</dbReference>
<dbReference type="Pfam" id="PF01810">
    <property type="entry name" value="LysE"/>
    <property type="match status" value="1"/>
</dbReference>
<feature type="transmembrane region" description="Helical" evidence="6">
    <location>
        <begin position="113"/>
        <end position="132"/>
    </location>
</feature>
<dbReference type="EMBL" id="SLZW01000010">
    <property type="protein sequence ID" value="TCS60527.1"/>
    <property type="molecule type" value="Genomic_DNA"/>
</dbReference>
<evidence type="ECO:0000256" key="4">
    <source>
        <dbReference type="ARBA" id="ARBA00022989"/>
    </source>
</evidence>
<keyword evidence="8" id="KW-1185">Reference proteome</keyword>
<dbReference type="PANTHER" id="PTHR30086:SF5">
    <property type="entry name" value="HOMOGENTISATE EXPORT PROTEIN"/>
    <property type="match status" value="1"/>
</dbReference>